<reference evidence="2" key="1">
    <citation type="journal article" date="2023" name="Front. Plant Sci.">
        <title>Chromosomal-level genome assembly of Melastoma candidum provides insights into trichome evolution.</title>
        <authorList>
            <person name="Zhong Y."/>
            <person name="Wu W."/>
            <person name="Sun C."/>
            <person name="Zou P."/>
            <person name="Liu Y."/>
            <person name="Dai S."/>
            <person name="Zhou R."/>
        </authorList>
    </citation>
    <scope>NUCLEOTIDE SEQUENCE [LARGE SCALE GENOMIC DNA]</scope>
</reference>
<proteinExistence type="predicted"/>
<keyword evidence="2" id="KW-1185">Reference proteome</keyword>
<evidence type="ECO:0000313" key="2">
    <source>
        <dbReference type="Proteomes" id="UP001057402"/>
    </source>
</evidence>
<comment type="caution">
    <text evidence="1">The sequence shown here is derived from an EMBL/GenBank/DDBJ whole genome shotgun (WGS) entry which is preliminary data.</text>
</comment>
<sequence length="539" mass="59167">MERNDFDSWVCGRSFWVCLFLSLTSGFFVQAAVPKDGIVEGTVLVSGKAPVAEIDENFVCATLDWWPPEKCDYGTCSWGHASLLNLDLGNKLLLNAIKAFSPLKIRLGGTLQDKVVYQTDDFKQCPSFSRNASEIFGFSEGCLPLSRWDQLNTFFQESGAQIIFGLNVLAGRTLRSGFPAAGAWDHRNAESFMRYTVSKNYTIFGWELGNELCGNGVGTKVSAGQYAVDTISLMNLVQDIYNGVEPKPLVLGPGGFFDTAWFTEYLNKSGSSVNVATHHIYNLGPGSDAHLIEKILDQTILDGVASTFQGLQSTLKSSSTSAVAWVGEAGGAYNSGRNTVTNAFVFNFWYLDQLGMTSTFNTKAYCRQSLIGGNYGLLNTTTFAPNPNYYSALLWHRLMGKNVLATEFSGTNKIRAYTHCAKPSKGIVLLLINLDGNNTVQASLVHNSTTPRPHRHHHLHDHRERSKNDLTREEYHLTAQDGDLHSQTMLLNGKALALEPRGGLPPLEPQLVDYSSPVTVSPYSVVFAHFSNIVLPACG</sequence>
<protein>
    <submittedName>
        <fullName evidence="1">Uncharacterized protein</fullName>
    </submittedName>
</protein>
<evidence type="ECO:0000313" key="1">
    <source>
        <dbReference type="EMBL" id="KAI4377183.1"/>
    </source>
</evidence>
<dbReference type="Proteomes" id="UP001057402">
    <property type="component" value="Chromosome 4"/>
</dbReference>
<gene>
    <name evidence="1" type="ORF">MLD38_014855</name>
</gene>
<name>A0ACB9RFC3_9MYRT</name>
<accession>A0ACB9RFC3</accession>
<dbReference type="EMBL" id="CM042883">
    <property type="protein sequence ID" value="KAI4377183.1"/>
    <property type="molecule type" value="Genomic_DNA"/>
</dbReference>
<organism evidence="1 2">
    <name type="scientific">Melastoma candidum</name>
    <dbReference type="NCBI Taxonomy" id="119954"/>
    <lineage>
        <taxon>Eukaryota</taxon>
        <taxon>Viridiplantae</taxon>
        <taxon>Streptophyta</taxon>
        <taxon>Embryophyta</taxon>
        <taxon>Tracheophyta</taxon>
        <taxon>Spermatophyta</taxon>
        <taxon>Magnoliopsida</taxon>
        <taxon>eudicotyledons</taxon>
        <taxon>Gunneridae</taxon>
        <taxon>Pentapetalae</taxon>
        <taxon>rosids</taxon>
        <taxon>malvids</taxon>
        <taxon>Myrtales</taxon>
        <taxon>Melastomataceae</taxon>
        <taxon>Melastomatoideae</taxon>
        <taxon>Melastomateae</taxon>
        <taxon>Melastoma</taxon>
    </lineage>
</organism>